<dbReference type="EMBL" id="JH712194">
    <property type="protein sequence ID" value="EJD74974.1"/>
    <property type="molecule type" value="Genomic_DNA"/>
</dbReference>
<dbReference type="SMART" id="SM00329">
    <property type="entry name" value="BPI2"/>
    <property type="match status" value="1"/>
</dbReference>
<dbReference type="SMART" id="SM00328">
    <property type="entry name" value="BPI1"/>
    <property type="match status" value="1"/>
</dbReference>
<reference evidence="5 6" key="1">
    <citation type="submission" date="2012-04" db="EMBL/GenBank/DDBJ databases">
        <title>The Genome Sequence of Loa loa.</title>
        <authorList>
            <consortium name="The Broad Institute Genome Sequencing Platform"/>
            <consortium name="Broad Institute Genome Sequencing Center for Infectious Disease"/>
            <person name="Nutman T.B."/>
            <person name="Fink D.L."/>
            <person name="Russ C."/>
            <person name="Young S."/>
            <person name="Zeng Q."/>
            <person name="Gargeya S."/>
            <person name="Alvarado L."/>
            <person name="Berlin A."/>
            <person name="Chapman S.B."/>
            <person name="Chen Z."/>
            <person name="Freedman E."/>
            <person name="Gellesch M."/>
            <person name="Goldberg J."/>
            <person name="Griggs A."/>
            <person name="Gujja S."/>
            <person name="Heilman E.R."/>
            <person name="Heiman D."/>
            <person name="Howarth C."/>
            <person name="Mehta T."/>
            <person name="Neiman D."/>
            <person name="Pearson M."/>
            <person name="Roberts A."/>
            <person name="Saif S."/>
            <person name="Shea T."/>
            <person name="Shenoy N."/>
            <person name="Sisk P."/>
            <person name="Stolte C."/>
            <person name="Sykes S."/>
            <person name="White J."/>
            <person name="Yandava C."/>
            <person name="Haas B."/>
            <person name="Henn M.R."/>
            <person name="Nusbaum C."/>
            <person name="Birren B."/>
        </authorList>
    </citation>
    <scope>NUCLEOTIDE SEQUENCE [LARGE SCALE GENOMIC DNA]</scope>
</reference>
<dbReference type="OrthoDB" id="5857016at2759"/>
<dbReference type="WBParaSite" id="EN70_3503">
    <property type="protein sequence ID" value="EN70_3503"/>
    <property type="gene ID" value="EN70_3503"/>
</dbReference>
<dbReference type="FunCoup" id="A0A1I7VKC1">
    <property type="interactions" value="9"/>
</dbReference>
<dbReference type="Pfam" id="PF01273">
    <property type="entry name" value="LBP_BPI_CETP"/>
    <property type="match status" value="1"/>
</dbReference>
<keyword evidence="2" id="KW-1015">Disulfide bond</keyword>
<dbReference type="Pfam" id="PF02886">
    <property type="entry name" value="LBP_BPI_CETP_C"/>
    <property type="match status" value="1"/>
</dbReference>
<dbReference type="RefSeq" id="XP_020305864.1">
    <property type="nucleotide sequence ID" value="XM_020450455.1"/>
</dbReference>
<feature type="domain" description="Lipid-binding serum glycoprotein N-terminal" evidence="3">
    <location>
        <begin position="40"/>
        <end position="264"/>
    </location>
</feature>
<dbReference type="Gene3D" id="3.15.10.10">
    <property type="entry name" value="Bactericidal permeability-increasing protein, domain 1"/>
    <property type="match status" value="1"/>
</dbReference>
<proteinExistence type="inferred from homology"/>
<accession>A0A1S0UJI3</accession>
<gene>
    <name evidence="5 7" type="ORF">LOAG_17792</name>
</gene>
<dbReference type="SUPFAM" id="SSF55394">
    <property type="entry name" value="Bactericidal permeability-increasing protein, BPI"/>
    <property type="match status" value="2"/>
</dbReference>
<dbReference type="InterPro" id="IPR017942">
    <property type="entry name" value="Lipid-bd_serum_glycop_N"/>
</dbReference>
<dbReference type="InterPro" id="IPR017943">
    <property type="entry name" value="Bactericidal_perm-incr_a/b_dom"/>
</dbReference>
<name>A0A1I7VKC1_LOALO</name>
<protein>
    <submittedName>
        <fullName evidence="7">BPI2 domain-containing protein</fullName>
    </submittedName>
</protein>
<dbReference type="PANTHER" id="PTHR10504">
    <property type="entry name" value="BACTERICIDAL PERMEABILITY-INCREASING BPI PROTEIN-RELATED"/>
    <property type="match status" value="1"/>
</dbReference>
<dbReference type="GeneID" id="9942778"/>
<dbReference type="Proteomes" id="UP000095285">
    <property type="component" value="Unassembled WGS sequence"/>
</dbReference>
<dbReference type="STRING" id="7209.A0A1I7VKC1"/>
<evidence type="ECO:0000313" key="5">
    <source>
        <dbReference type="EMBL" id="EJD74974.1"/>
    </source>
</evidence>
<evidence type="ECO:0000256" key="1">
    <source>
        <dbReference type="ARBA" id="ARBA00007292"/>
    </source>
</evidence>
<dbReference type="Gene3D" id="3.15.20.10">
    <property type="entry name" value="Bactericidal permeability-increasing protein, domain 2"/>
    <property type="match status" value="1"/>
</dbReference>
<evidence type="ECO:0000313" key="6">
    <source>
        <dbReference type="Proteomes" id="UP000095285"/>
    </source>
</evidence>
<comment type="similarity">
    <text evidence="1">Belongs to the BPI/LBP/Plunc superfamily. BPI/LBP family.</text>
</comment>
<evidence type="ECO:0000313" key="7">
    <source>
        <dbReference type="WBParaSite" id="EN70_3503"/>
    </source>
</evidence>
<dbReference type="CTD" id="9942778"/>
<organism evidence="6 7">
    <name type="scientific">Loa loa</name>
    <name type="common">Eye worm</name>
    <name type="synonym">Filaria loa</name>
    <dbReference type="NCBI Taxonomy" id="7209"/>
    <lineage>
        <taxon>Eukaryota</taxon>
        <taxon>Metazoa</taxon>
        <taxon>Ecdysozoa</taxon>
        <taxon>Nematoda</taxon>
        <taxon>Chromadorea</taxon>
        <taxon>Rhabditida</taxon>
        <taxon>Spirurina</taxon>
        <taxon>Spiruromorpha</taxon>
        <taxon>Filarioidea</taxon>
        <taxon>Onchocercidae</taxon>
        <taxon>Loa</taxon>
    </lineage>
</organism>
<accession>A0A1I7VKC1</accession>
<dbReference type="OMA" id="FYVDYFL"/>
<keyword evidence="6" id="KW-1185">Reference proteome</keyword>
<evidence type="ECO:0000256" key="2">
    <source>
        <dbReference type="ARBA" id="ARBA00023157"/>
    </source>
</evidence>
<dbReference type="InterPro" id="IPR001124">
    <property type="entry name" value="Lipid-bd_serum_glycop_C"/>
</dbReference>
<dbReference type="AlphaFoldDB" id="A0A1I7VKC1"/>
<dbReference type="GO" id="GO:0005615">
    <property type="term" value="C:extracellular space"/>
    <property type="evidence" value="ECO:0007669"/>
    <property type="project" value="TreeGrafter"/>
</dbReference>
<dbReference type="KEGG" id="loa:LOAG_17792"/>
<evidence type="ECO:0000259" key="4">
    <source>
        <dbReference type="SMART" id="SM00329"/>
    </source>
</evidence>
<reference evidence="7" key="2">
    <citation type="submission" date="2016-11" db="UniProtKB">
        <authorList>
            <consortium name="WormBaseParasite"/>
        </authorList>
    </citation>
    <scope>IDENTIFICATION</scope>
</reference>
<dbReference type="InterPro" id="IPR032942">
    <property type="entry name" value="BPI/LBP/Plunc"/>
</dbReference>
<sequence>MASCCVTFASFCNISLLITLPITNYFSVIATEQFSTVRVRIAEEGLRFFSKIAHYIVDREIWHITLPQITIPIEDGPGTGEVNVTELTLRAFKSPIFSFELAPPNGIIWQSKGGSVTQEAVWFADYYFIAPIYLSGYVKAKMDDIRVYMQTNLLVRNERPQIEITDCSTDVQQLYVYITGGVIQWVVNLFRAQLASVIKHTIHEKMCDVIRKTVIEINAALLAFSTQVKLYKNLYVSYSCKQKPIVTRKYIESEMVFDVTYGQDRCTLPTEQMDDEVGSKRRMAYIWVSEYIPNCLLKTAYNSENLTFTITPNTSAGRFASFLRTDCKLFAICIGKFLPTLRLLYPNRTTYLLIRLAETPYTVIDTSGIRIFASSTVDLHLSSEKQQSHRLARLVMNSTTYTLPAILQRKVVGTISNVTIILREHDSTIGHFNVQVLEFLEKIMAKGVKLIGGTALKIGIPLPLVDDVTIADDAQIVTRNGYIRVDFDFTYQ</sequence>
<dbReference type="PANTHER" id="PTHR10504:SF145">
    <property type="entry name" value="PROTEIN CBG15266"/>
    <property type="match status" value="1"/>
</dbReference>
<evidence type="ECO:0000259" key="3">
    <source>
        <dbReference type="SMART" id="SM00328"/>
    </source>
</evidence>
<dbReference type="GO" id="GO:0008289">
    <property type="term" value="F:lipid binding"/>
    <property type="evidence" value="ECO:0007669"/>
    <property type="project" value="InterPro"/>
</dbReference>
<dbReference type="eggNOG" id="KOG4160">
    <property type="taxonomic scope" value="Eukaryota"/>
</dbReference>
<feature type="domain" description="Lipid-binding serum glycoprotein C-terminal" evidence="4">
    <location>
        <begin position="278"/>
        <end position="487"/>
    </location>
</feature>